<evidence type="ECO:0000256" key="1">
    <source>
        <dbReference type="ARBA" id="ARBA00001231"/>
    </source>
</evidence>
<comment type="catalytic activity">
    <reaction evidence="1">
        <text>Hydrolysis of terminal non-reducing N-acetyl-D-hexosamine residues in N-acetyl-beta-D-hexosaminides.</text>
        <dbReference type="EC" id="3.2.1.52"/>
    </reaction>
</comment>
<keyword evidence="7" id="KW-0732">Signal</keyword>
<feature type="chain" id="PRO_5025566842" description="beta-N-acetylhexosaminidase" evidence="7">
    <location>
        <begin position="18"/>
        <end position="723"/>
    </location>
</feature>
<dbReference type="SUPFAM" id="SSF51445">
    <property type="entry name" value="(Trans)glycosidases"/>
    <property type="match status" value="1"/>
</dbReference>
<keyword evidence="4" id="KW-0378">Hydrolase</keyword>
<evidence type="ECO:0000256" key="4">
    <source>
        <dbReference type="ARBA" id="ARBA00022801"/>
    </source>
</evidence>
<dbReference type="PANTHER" id="PTHR22600">
    <property type="entry name" value="BETA-HEXOSAMINIDASE"/>
    <property type="match status" value="1"/>
</dbReference>
<dbReference type="InterPro" id="IPR015882">
    <property type="entry name" value="HEX_bac_N"/>
</dbReference>
<protein>
    <recommendedName>
        <fullName evidence="3">beta-N-acetylhexosaminidase</fullName>
        <ecNumber evidence="3">3.2.1.52</ecNumber>
    </recommendedName>
</protein>
<dbReference type="EC" id="3.2.1.52" evidence="3"/>
<reference evidence="11 12" key="1">
    <citation type="submission" date="2019-04" db="EMBL/GenBank/DDBJ databases">
        <authorList>
            <person name="Van Vliet M D."/>
        </authorList>
    </citation>
    <scope>NUCLEOTIDE SEQUENCE [LARGE SCALE GENOMIC DNA]</scope>
    <source>
        <strain evidence="11 12">F21</strain>
    </source>
</reference>
<evidence type="ECO:0000259" key="9">
    <source>
        <dbReference type="Pfam" id="PF02838"/>
    </source>
</evidence>
<dbReference type="CDD" id="cd06563">
    <property type="entry name" value="GH20_chitobiase-like"/>
    <property type="match status" value="1"/>
</dbReference>
<dbReference type="InterPro" id="IPR017853">
    <property type="entry name" value="GH"/>
</dbReference>
<dbReference type="InterPro" id="IPR029018">
    <property type="entry name" value="Hex-like_dom2"/>
</dbReference>
<evidence type="ECO:0000256" key="3">
    <source>
        <dbReference type="ARBA" id="ARBA00012663"/>
    </source>
</evidence>
<evidence type="ECO:0000313" key="11">
    <source>
        <dbReference type="EMBL" id="VGO18698.1"/>
    </source>
</evidence>
<comment type="similarity">
    <text evidence="2">Belongs to the glycosyl hydrolase 20 family.</text>
</comment>
<feature type="domain" description="GH29D-like beta-sandwich" evidence="10">
    <location>
        <begin position="552"/>
        <end position="599"/>
    </location>
</feature>
<dbReference type="GO" id="GO:0004563">
    <property type="term" value="F:beta-N-acetylhexosaminidase activity"/>
    <property type="evidence" value="ECO:0007669"/>
    <property type="project" value="UniProtKB-EC"/>
</dbReference>
<evidence type="ECO:0000256" key="6">
    <source>
        <dbReference type="PIRSR" id="PIRSR625705-1"/>
    </source>
</evidence>
<dbReference type="SUPFAM" id="SSF55545">
    <property type="entry name" value="beta-N-acetylhexosaminidase-like domain"/>
    <property type="match status" value="1"/>
</dbReference>
<dbReference type="PRINTS" id="PR00738">
    <property type="entry name" value="GLHYDRLASE20"/>
</dbReference>
<proteinExistence type="inferred from homology"/>
<feature type="signal peptide" evidence="7">
    <location>
        <begin position="1"/>
        <end position="17"/>
    </location>
</feature>
<dbReference type="InterPro" id="IPR025705">
    <property type="entry name" value="Beta_hexosaminidase_sua/sub"/>
</dbReference>
<dbReference type="Proteomes" id="UP000346198">
    <property type="component" value="Unassembled WGS sequence"/>
</dbReference>
<keyword evidence="12" id="KW-1185">Reference proteome</keyword>
<accession>A0A6C2UF09</accession>
<dbReference type="InterPro" id="IPR059177">
    <property type="entry name" value="GH29D-like_dom"/>
</dbReference>
<dbReference type="Pfam" id="PF00728">
    <property type="entry name" value="Glyco_hydro_20"/>
    <property type="match status" value="1"/>
</dbReference>
<evidence type="ECO:0000256" key="7">
    <source>
        <dbReference type="SAM" id="SignalP"/>
    </source>
</evidence>
<dbReference type="Gene3D" id="3.30.379.10">
    <property type="entry name" value="Chitobiase/beta-hexosaminidase domain 2-like"/>
    <property type="match status" value="1"/>
</dbReference>
<dbReference type="RefSeq" id="WP_136060157.1">
    <property type="nucleotide sequence ID" value="NZ_CAAHFH010000001.1"/>
</dbReference>
<dbReference type="GO" id="GO:0016020">
    <property type="term" value="C:membrane"/>
    <property type="evidence" value="ECO:0007669"/>
    <property type="project" value="TreeGrafter"/>
</dbReference>
<dbReference type="GO" id="GO:0005975">
    <property type="term" value="P:carbohydrate metabolic process"/>
    <property type="evidence" value="ECO:0007669"/>
    <property type="project" value="InterPro"/>
</dbReference>
<feature type="active site" description="Proton donor" evidence="6">
    <location>
        <position position="314"/>
    </location>
</feature>
<dbReference type="GO" id="GO:0030203">
    <property type="term" value="P:glycosaminoglycan metabolic process"/>
    <property type="evidence" value="ECO:0007669"/>
    <property type="project" value="TreeGrafter"/>
</dbReference>
<dbReference type="EMBL" id="CAAHFH010000001">
    <property type="protein sequence ID" value="VGO18698.1"/>
    <property type="molecule type" value="Genomic_DNA"/>
</dbReference>
<evidence type="ECO:0000259" key="8">
    <source>
        <dbReference type="Pfam" id="PF00728"/>
    </source>
</evidence>
<dbReference type="Pfam" id="PF13290">
    <property type="entry name" value="CHB_HEX_C_1"/>
    <property type="match status" value="1"/>
</dbReference>
<gene>
    <name evidence="11" type="primary">exo I_1</name>
    <name evidence="11" type="ORF">SCARR_00751</name>
</gene>
<keyword evidence="5" id="KW-0326">Glycosidase</keyword>
<evidence type="ECO:0000259" key="10">
    <source>
        <dbReference type="Pfam" id="PF13290"/>
    </source>
</evidence>
<evidence type="ECO:0000256" key="5">
    <source>
        <dbReference type="ARBA" id="ARBA00023295"/>
    </source>
</evidence>
<dbReference type="InterPro" id="IPR015883">
    <property type="entry name" value="Glyco_hydro_20_cat"/>
</dbReference>
<evidence type="ECO:0000313" key="12">
    <source>
        <dbReference type="Proteomes" id="UP000346198"/>
    </source>
</evidence>
<dbReference type="AlphaFoldDB" id="A0A6C2UF09"/>
<feature type="domain" description="Beta-hexosaminidase bacterial type N-terminal" evidence="9">
    <location>
        <begin position="19"/>
        <end position="146"/>
    </location>
</feature>
<name>A0A6C2UF09_9BACT</name>
<feature type="domain" description="Glycoside hydrolase family 20 catalytic" evidence="8">
    <location>
        <begin position="150"/>
        <end position="501"/>
    </location>
</feature>
<organism evidence="11 12">
    <name type="scientific">Pontiella sulfatireligans</name>
    <dbReference type="NCBI Taxonomy" id="2750658"/>
    <lineage>
        <taxon>Bacteria</taxon>
        <taxon>Pseudomonadati</taxon>
        <taxon>Kiritimatiellota</taxon>
        <taxon>Kiritimatiellia</taxon>
        <taxon>Kiritimatiellales</taxon>
        <taxon>Pontiellaceae</taxon>
        <taxon>Pontiella</taxon>
    </lineage>
</organism>
<sequence>MKRMILSLVFMTMAAGASPSVIPQPLEMKETDKILTLQPNAGISYVDTAAKSSAEQLASMLRPATGYDWPVRQGGEGTIVLQTRKDASLGKEGYRLNITDRVVIQAPTAAGLFYGAQTLLQLLPPEIYSAKKVSKVWNVPTVEIRDTPRFEWRGMMLDVSRCFFGKEFVLRYIDLMAMHKANVLHWHLTDDPGWRIEIKKYPKLTDIGGFRGKGESRYGGFYTQDDIREIVQYAADRNIMIVPEIELPAHSQAVMAAYPHLACFDKEQTIPTRHFISRELYCAGKESTWEFLEDVMDEVCELFPGKYVHIGGDEAKYDQWKKCPDCQAKIKELNIKGEHELQGWMTQRIEKYLQQHHKKILGWDEILGCGVSDEAGIMSWWRPKAAVEAANRGNPVVMALTGHCYFDAPESHVVGEPPAATWIPPVSLRHAYNWDPVPAALKGAAIKNIQGAEGCIWSDQLINPANGLMDKPGEGTAHSEAYVEYLTLPRLAALAEVCWTPQDDRVWDDFFSRMATQYNRYDAAGWNYRTPLPVVETKQNEEGTFSISAIAPMRGASVHYTLNGMEPTATSVELNAPINVKDTMAFKAVTVGADERRTSLVFNFEEKLAPRYRKLGALVGKWSAENVAPVMKFKVTGKVDQNGIYRVSFSEKKRGEAMEVTGLRLLKNGRAIAEGTLLGPTSKRPKTEGVDLVVSDYETGAHFELEVTMKPGKNQGFVLIKRK</sequence>
<evidence type="ECO:0000256" key="2">
    <source>
        <dbReference type="ARBA" id="ARBA00006285"/>
    </source>
</evidence>
<dbReference type="PANTHER" id="PTHR22600:SF57">
    <property type="entry name" value="BETA-N-ACETYLHEXOSAMINIDASE"/>
    <property type="match status" value="1"/>
</dbReference>
<dbReference type="Pfam" id="PF02838">
    <property type="entry name" value="Glyco_hydro_20b"/>
    <property type="match status" value="1"/>
</dbReference>
<dbReference type="Gene3D" id="3.20.20.80">
    <property type="entry name" value="Glycosidases"/>
    <property type="match status" value="1"/>
</dbReference>